<dbReference type="Proteomes" id="UP000610456">
    <property type="component" value="Unassembled WGS sequence"/>
</dbReference>
<gene>
    <name evidence="3" type="ORF">GCM10007103_22860</name>
</gene>
<proteinExistence type="predicted"/>
<keyword evidence="2" id="KW-0732">Signal</keyword>
<evidence type="ECO:0000313" key="3">
    <source>
        <dbReference type="EMBL" id="GHA40933.1"/>
    </source>
</evidence>
<evidence type="ECO:0008006" key="5">
    <source>
        <dbReference type="Google" id="ProtNLM"/>
    </source>
</evidence>
<dbReference type="EMBL" id="BMXB01000009">
    <property type="protein sequence ID" value="GHA40933.1"/>
    <property type="molecule type" value="Genomic_DNA"/>
</dbReference>
<keyword evidence="4" id="KW-1185">Reference proteome</keyword>
<feature type="chain" id="PRO_5037610977" description="MG2 domain-containing protein" evidence="2">
    <location>
        <begin position="23"/>
        <end position="586"/>
    </location>
</feature>
<reference evidence="3" key="2">
    <citation type="submission" date="2020-09" db="EMBL/GenBank/DDBJ databases">
        <authorList>
            <person name="Sun Q."/>
            <person name="Kim S."/>
        </authorList>
    </citation>
    <scope>NUCLEOTIDE SEQUENCE</scope>
    <source>
        <strain evidence="3">KCTC 12719</strain>
    </source>
</reference>
<feature type="signal peptide" evidence="2">
    <location>
        <begin position="1"/>
        <end position="22"/>
    </location>
</feature>
<evidence type="ECO:0000313" key="4">
    <source>
        <dbReference type="Proteomes" id="UP000610456"/>
    </source>
</evidence>
<comment type="caution">
    <text evidence="3">The sequence shown here is derived from an EMBL/GenBank/DDBJ whole genome shotgun (WGS) entry which is preliminary data.</text>
</comment>
<dbReference type="AlphaFoldDB" id="A0A918SH42"/>
<evidence type="ECO:0000256" key="1">
    <source>
        <dbReference type="SAM" id="MobiDB-lite"/>
    </source>
</evidence>
<protein>
    <recommendedName>
        <fullName evidence="5">MG2 domain-containing protein</fullName>
    </recommendedName>
</protein>
<feature type="region of interest" description="Disordered" evidence="1">
    <location>
        <begin position="146"/>
        <end position="174"/>
    </location>
</feature>
<organism evidence="3 4">
    <name type="scientific">Salinimicrobium marinum</name>
    <dbReference type="NCBI Taxonomy" id="680283"/>
    <lineage>
        <taxon>Bacteria</taxon>
        <taxon>Pseudomonadati</taxon>
        <taxon>Bacteroidota</taxon>
        <taxon>Flavobacteriia</taxon>
        <taxon>Flavobacteriales</taxon>
        <taxon>Flavobacteriaceae</taxon>
        <taxon>Salinimicrobium</taxon>
    </lineage>
</organism>
<evidence type="ECO:0000256" key="2">
    <source>
        <dbReference type="SAM" id="SignalP"/>
    </source>
</evidence>
<reference evidence="3" key="1">
    <citation type="journal article" date="2014" name="Int. J. Syst. Evol. Microbiol.">
        <title>Complete genome sequence of Corynebacterium casei LMG S-19264T (=DSM 44701T), isolated from a smear-ripened cheese.</title>
        <authorList>
            <consortium name="US DOE Joint Genome Institute (JGI-PGF)"/>
            <person name="Walter F."/>
            <person name="Albersmeier A."/>
            <person name="Kalinowski J."/>
            <person name="Ruckert C."/>
        </authorList>
    </citation>
    <scope>NUCLEOTIDE SEQUENCE</scope>
    <source>
        <strain evidence="3">KCTC 12719</strain>
    </source>
</reference>
<dbReference type="RefSeq" id="WP_189604895.1">
    <property type="nucleotide sequence ID" value="NZ_BMXB01000009.1"/>
</dbReference>
<accession>A0A918SH42</accession>
<sequence length="586" mass="65921">MRKILFLIICLLVSAGTLSAQAISSSETSEFRGGIPQEKMFVHYNTSLLFSGEYLYYKAYTVNSETEKPSNISKTGYVELIAKDGTSVFKHKLSLKNGLGAGDFFIPTTIPSGTYKLLGYTNWMRNSGNFFAGDIVIINPYRGDQSALTPDSTRRTDSVKAAPASFSSENPTTAAPEHAIQLSTHKMRFGTRDQVLLTLSGDISGRYSVSVRKKDSIPFPEKVSAKTYTRLFEKNHSPQDSVYIPELRGNLISGKLLSTSSEGINPAGKKVAFSIPGEDYIFKIATADEKGRFYLNLDEEFSTSEAIMQVLGEARKDLSIQLDPEPAVNPANTKFTGFHITPQMEEWILDRSVYNQIENAYYSVKPDTLKQQQEIEPFYQKSPTLYDLDAYTRFATIKETFVEIIMYSYLSRDKEGNRIIVVRQPEGATNYNLPTLLLVDGIMVQDHSRFIDYPAKRVKSIGILKDNVFLGSHIFAGVIDVKTIEGDFWRTNPDEAATTVNIKLAEPQKNYFHQTYGDSNETTARIPDFRTQLLWKPDVNFNKEETVLEFYTSDISGVFEIELQGFTEDGKPVTVKRTITVEDELK</sequence>
<name>A0A918SH42_9FLAO</name>